<accession>A0A1I4MA20</accession>
<feature type="domain" description="Glycosyl hydrolase 94 catalytic" evidence="6">
    <location>
        <begin position="2277"/>
        <end position="2702"/>
    </location>
</feature>
<dbReference type="Proteomes" id="UP000199520">
    <property type="component" value="Unassembled WGS sequence"/>
</dbReference>
<evidence type="ECO:0000259" key="6">
    <source>
        <dbReference type="Pfam" id="PF17167"/>
    </source>
</evidence>
<feature type="transmembrane region" description="Helical" evidence="3">
    <location>
        <begin position="925"/>
        <end position="943"/>
    </location>
</feature>
<reference evidence="8" key="1">
    <citation type="submission" date="2016-10" db="EMBL/GenBank/DDBJ databases">
        <authorList>
            <person name="Varghese N."/>
            <person name="Submissions S."/>
        </authorList>
    </citation>
    <scope>NUCLEOTIDE SEQUENCE [LARGE SCALE GENOMIC DNA]</scope>
    <source>
        <strain evidence="8">DSM 13327</strain>
    </source>
</reference>
<dbReference type="STRING" id="1123291.SAMN04490355_103131"/>
<feature type="domain" description="Glycoamylase-like" evidence="5">
    <location>
        <begin position="1216"/>
        <end position="1412"/>
    </location>
</feature>
<dbReference type="PANTHER" id="PTHR37469">
    <property type="entry name" value="CELLOBIONIC ACID PHOSPHORYLASE-RELATED"/>
    <property type="match status" value="1"/>
</dbReference>
<dbReference type="Pfam" id="PF10091">
    <property type="entry name" value="Glycoamylase"/>
    <property type="match status" value="1"/>
</dbReference>
<keyword evidence="3" id="KW-0472">Membrane</keyword>
<evidence type="ECO:0000313" key="7">
    <source>
        <dbReference type="EMBL" id="SFM00089.1"/>
    </source>
</evidence>
<dbReference type="GO" id="GO:0030246">
    <property type="term" value="F:carbohydrate binding"/>
    <property type="evidence" value="ECO:0007669"/>
    <property type="project" value="InterPro"/>
</dbReference>
<keyword evidence="3" id="KW-1133">Transmembrane helix</keyword>
<dbReference type="EMBL" id="FOTS01000031">
    <property type="protein sequence ID" value="SFM00089.1"/>
    <property type="molecule type" value="Genomic_DNA"/>
</dbReference>
<dbReference type="GO" id="GO:0005975">
    <property type="term" value="P:carbohydrate metabolic process"/>
    <property type="evidence" value="ECO:0007669"/>
    <property type="project" value="InterPro"/>
</dbReference>
<dbReference type="InterPro" id="IPR052047">
    <property type="entry name" value="GH94_Enzymes"/>
</dbReference>
<dbReference type="Gene3D" id="2.70.98.40">
    <property type="entry name" value="Glycoside hydrolase, family 65, N-terminal domain"/>
    <property type="match status" value="2"/>
</dbReference>
<name>A0A1I4MA20_9FIRM</name>
<evidence type="ECO:0000259" key="4">
    <source>
        <dbReference type="Pfam" id="PF06165"/>
    </source>
</evidence>
<dbReference type="Gene3D" id="1.50.10.10">
    <property type="match status" value="1"/>
</dbReference>
<dbReference type="Pfam" id="PF06165">
    <property type="entry name" value="GH94_b-supersand"/>
    <property type="match status" value="2"/>
</dbReference>
<dbReference type="SUPFAM" id="SSF74650">
    <property type="entry name" value="Galactose mutarotase-like"/>
    <property type="match status" value="2"/>
</dbReference>
<proteinExistence type="predicted"/>
<sequence>MLLNTEQLRQKAHELALTHDPYVRRWPSKGLWREFYADIEQLRAFILSLKEGDASCSQPAEEWLLDHAEFIDEQVLVIRNQLSGTFLRNLPDLRKTSKTRILSICSDYLEHVDGNLEENSLISYINYYQEVSVLTIAEAWAVPLIMRIALFRRLAAVMELVRERREVCNATEQLLMRLQSAKLSPEVLKDALEEGGQDMLLSGCQIAYLVRRLREWTDDSTTVREWLMCKLENGPDSLDRIVSYEYQLQAGHQVSTGNLMGSLRKLVRLDWQEQFEQISLVEHTLRAESTNTYLLLDFQSRDVLRKRVENLACRLHLPENLVAQQAVELAARKYENACIEREKGGKAVHRVMLEELPRQVFAAYYLLEADGIKELRHALMICGTPSHLPELEMLRRSIGTYFTALTGLFMAFLFGFAWWVSGGTNFTVSQWVGVILALFLPVSEWAVTTAHWIIECVREPRPLLRYDFSRGVPPEAATMVVIPVIWSTVKEVEKLAERLELHYLSNRYSNVHFALLGDFSDAGEEKLSEDAVILAAARTGIETLNRTYSDSEESIFHLFQRRRMWNPSEEVWMGWERKRGKLVEFVELLKGKTDTTYDFVVGDKDILPRIRYVITLDADTELPLESAQRVIGTMHLPYNRPRLNLTRTRVVEGYGVLQPRIGISHDAALCSRFAYLWSVNPGIDPYVFAASDPYQDGLGQGIFTGKGIFDVDAFAQVLCDRIPENRVLSHDLLEGGFLRAGLLSDIELIDEHPAVFSAYQKRMHRWVRGDWQLISWLLKSVPDRRGIILPVDLSPLTLWQIVDNLRRSMLLPAQLTVLLLGMSVLPGSSGRWIVFIVATLLLPLLRQMVAVRWMLGHGRSFFATAAQILVTVMTMPFQSVLLLDAIARTLYRLFVTKRHLLEWVSAAEVERRQRGGHYPVLMGRYGGYAVVFLLVLIAMTSTVPVSRWTGLVFCTLWSIAPLAVRWLNRPVEQSESLITADEKEELQKLSGQIWMFFEDYVTKKENWLPPDNVQLEPPNGIAHRTSPTNIGLYLTCTLAARDFGFIDTPGLIERLERTIGTVEQLDKWKGHLYNWYDTVTLKPLPPLYVSTVDSGNLVVGLVAVKEGVAEWIKSDLKEDGWPGINKVDGKTVETLHVAFAEELTSVRKSEDAGEYGTSSQSLREEWLFRGQKLLARLEVLIHGTDFRPLYDHKAKLFYLGYNAGMGKPDSILYDLLASEARLSSFIAIALGQISVSHWHALGRTMTRVGRRVTLLSWSGTMFEYLMPWLFTRTYSKTVWDSTYRGVVQRQMEYASQRGIPFGISESGYYAFDHQMNYQYRAFGVPGLGFKRGLEQDLVVAPYATILALPFAKRQGMQALQKLDELGARGKYGYYESIDFTSERLPKKQSSRVIRSFMAHHQGMSLLALANLLAPRTIIERFHHDKRVRAAELLLQERIPARPNIIKHPAMEREYVTDKKPTEVVTLREYHSTSTPAPEVCVLSNGTFTTLVTNSGSGFIRYEGLAVSRWREDPVLDNWGSYLYIRDVTRDVVWSPAFQPCRVHSDAQRVQFTLDRATFMRMDGDMQTSLEICVSPEWNGEVRRLTLTNTGNEERIMEVTTFLELALASPMADDAHPAFSKLFIKTSYVEDAQCLLARRRPRKQDEQSLWAAHSLLTPGQTLGAAEYETDRSSFIGRGHTLALPLGVRSRLRKTVGSVADPAFIMRRRMNIKPGEQVQLFAVTAVAGTKEEAVEIIRHFSGDLVVERVFQLAWNRSQIEFQHLHLNAAQAMAFQIFAGRIVYTPMLRQERAQSILSNVKGQSGLWPHGVSGDVPLIMVRIKDRINMQFVIHLLTGHEYLRRLGLLFDLVILNESAGGYQQDLQEILRRAVEQVVGWHSPGPGGISVIGSSQLSGEDRTLLLATARVVFRADGPSFQAQSSLLRKAMALPALLKPTASVGRHAEPMLDNGEELLFFNSWGGFTSDGRKYRIVLKSGNYLPAPWINVLANPRFGCLVSELGTGYTWWKNSRECKLTPWSNDPVLDPPGEMCYLRDEVSGELWSAVPKRGDAGQTAASSVSGYTVTHGKGFTCFRHEEHGIRSEMTVSVPPDDPVKVIQLRLQNNSAEQRQLSITYYAEWVLGVQRPSNASFIVTEWDDSARLLLAHNVYQESFHGVCAFLGVYSKNKVSVSPSALAESEAKQNFGFDDLSWTADRNEFLGRNGTWQNPAAMTRERLSGQTGPLYNTCGVVQGKLILEAGSEQMVYILLGAEQSRGAAVKLAEKYHQYQVCDQALEHVCEFWDGVLEQISVSTPCREMNVLLNGWLLYQALGCRMWARSAFYQAGGAYGFRDQLQDSLALLHSRPDLTRTQILLHAAHQYEEGDVQHWWHEETQRGIRTRFSDDLLWLPYAVGRYVEHTGDGSILEEVIPFLTSEPLSEGEHERYEITQISDQNGSIFEHCLRAIDRAVQRLGEHGLPLIGIGDWNDGMSNIGAEGRGESVWLGWFLCDVLKRFADFCRHRGAIERAEHYLDIGGKLAASLDKHAWDGQWYRRAFTDDGQWLGSIYNEECSIDAIAQSWSVISGAAPEEKALQAMQSFDRELVDRDLSVARLLTPAFDRTNPSPGYIQGYPPGIRENGAQYTHGVIWSIIAWCGLGNGDKALELFQLLNPLNHTRTPNEVRQYGGEPYVIAADVYTAQPHQGRAGWTWYTGAAGWMYQAGIESILGLRRRGDRLYICPCIPCEWPEFSVSYRFGDSSYHITVKNPSHKSAGSLALQFDEQEVVLTEQDIKDGPYVIMRDDGEVHHVVLTM</sequence>
<gene>
    <name evidence="7" type="ORF">SAMN04490355_103131</name>
</gene>
<dbReference type="InterPro" id="IPR010383">
    <property type="entry name" value="Glyco_hydrolase_94_b-supersand"/>
</dbReference>
<dbReference type="Pfam" id="PF17167">
    <property type="entry name" value="Glyco_hydro_94"/>
    <property type="match status" value="1"/>
</dbReference>
<keyword evidence="2" id="KW-0808">Transferase</keyword>
<feature type="transmembrane region" description="Helical" evidence="3">
    <location>
        <begin position="861"/>
        <end position="883"/>
    </location>
</feature>
<feature type="transmembrane region" description="Helical" evidence="3">
    <location>
        <begin position="832"/>
        <end position="849"/>
    </location>
</feature>
<dbReference type="Gene3D" id="2.60.420.10">
    <property type="entry name" value="Maltose phosphorylase, domain 3"/>
    <property type="match status" value="1"/>
</dbReference>
<dbReference type="CDD" id="cd11753">
    <property type="entry name" value="GH94N_ChvB_NdvB_2_like"/>
    <property type="match status" value="1"/>
</dbReference>
<dbReference type="Gene3D" id="1.50.10.140">
    <property type="match status" value="1"/>
</dbReference>
<dbReference type="InterPro" id="IPR012341">
    <property type="entry name" value="6hp_glycosidase-like_sf"/>
</dbReference>
<evidence type="ECO:0000256" key="1">
    <source>
        <dbReference type="ARBA" id="ARBA00022676"/>
    </source>
</evidence>
<dbReference type="InterPro" id="IPR033432">
    <property type="entry name" value="GH94_catalytic"/>
</dbReference>
<evidence type="ECO:0000256" key="3">
    <source>
        <dbReference type="SAM" id="Phobius"/>
    </source>
</evidence>
<dbReference type="RefSeq" id="WP_090939508.1">
    <property type="nucleotide sequence ID" value="NZ_FOTS01000031.1"/>
</dbReference>
<organism evidence="7 8">
    <name type="scientific">Pelosinus propionicus DSM 13327</name>
    <dbReference type="NCBI Taxonomy" id="1123291"/>
    <lineage>
        <taxon>Bacteria</taxon>
        <taxon>Bacillati</taxon>
        <taxon>Bacillota</taxon>
        <taxon>Negativicutes</taxon>
        <taxon>Selenomonadales</taxon>
        <taxon>Sporomusaceae</taxon>
        <taxon>Pelosinus</taxon>
    </lineage>
</organism>
<feature type="transmembrane region" description="Helical" evidence="3">
    <location>
        <begin position="398"/>
        <end position="419"/>
    </location>
</feature>
<dbReference type="GO" id="GO:0016757">
    <property type="term" value="F:glycosyltransferase activity"/>
    <property type="evidence" value="ECO:0007669"/>
    <property type="project" value="UniProtKB-KW"/>
</dbReference>
<dbReference type="InterPro" id="IPR037018">
    <property type="entry name" value="GH65_N"/>
</dbReference>
<feature type="domain" description="Glycosyl hydrolase 94 supersandwich" evidence="4">
    <location>
        <begin position="1965"/>
        <end position="2263"/>
    </location>
</feature>
<keyword evidence="1" id="KW-0328">Glycosyltransferase</keyword>
<protein>
    <submittedName>
        <fullName evidence="7">Cellobiose phosphorylase</fullName>
    </submittedName>
</protein>
<dbReference type="InterPro" id="IPR019282">
    <property type="entry name" value="Glycoamylase-like_cons_dom"/>
</dbReference>
<dbReference type="InterPro" id="IPR037820">
    <property type="entry name" value="GH94N_NdvB"/>
</dbReference>
<dbReference type="SUPFAM" id="SSF48208">
    <property type="entry name" value="Six-hairpin glycosidases"/>
    <property type="match status" value="1"/>
</dbReference>
<dbReference type="PANTHER" id="PTHR37469:SF2">
    <property type="entry name" value="CELLOBIONIC ACID PHOSPHORYLASE"/>
    <property type="match status" value="1"/>
</dbReference>
<dbReference type="InterPro" id="IPR037824">
    <property type="entry name" value="GH94N_2_NdvB"/>
</dbReference>
<evidence type="ECO:0000256" key="2">
    <source>
        <dbReference type="ARBA" id="ARBA00022679"/>
    </source>
</evidence>
<feature type="transmembrane region" description="Helical" evidence="3">
    <location>
        <begin position="431"/>
        <end position="454"/>
    </location>
</feature>
<evidence type="ECO:0000259" key="5">
    <source>
        <dbReference type="Pfam" id="PF10091"/>
    </source>
</evidence>
<feature type="domain" description="Glycosyl hydrolase 94 supersandwich" evidence="4">
    <location>
        <begin position="1466"/>
        <end position="1739"/>
    </location>
</feature>
<feature type="transmembrane region" description="Helical" evidence="3">
    <location>
        <begin position="809"/>
        <end position="826"/>
    </location>
</feature>
<evidence type="ECO:0000313" key="8">
    <source>
        <dbReference type="Proteomes" id="UP000199520"/>
    </source>
</evidence>
<dbReference type="OrthoDB" id="9769991at2"/>
<keyword evidence="3" id="KW-0812">Transmembrane</keyword>
<keyword evidence="8" id="KW-1185">Reference proteome</keyword>
<dbReference type="InterPro" id="IPR008928">
    <property type="entry name" value="6-hairpin_glycosidase_sf"/>
</dbReference>
<dbReference type="InterPro" id="IPR011013">
    <property type="entry name" value="Gal_mutarotase_sf_dom"/>
</dbReference>
<dbReference type="CDD" id="cd11756">
    <property type="entry name" value="GH94N_ChvB_NdvB_1_like"/>
    <property type="match status" value="1"/>
</dbReference>
<dbReference type="SMART" id="SM01068">
    <property type="entry name" value="CBM_X"/>
    <property type="match status" value="2"/>
</dbReference>